<feature type="compositionally biased region" description="Pro residues" evidence="1">
    <location>
        <begin position="148"/>
        <end position="157"/>
    </location>
</feature>
<evidence type="ECO:0000313" key="3">
    <source>
        <dbReference type="EMBL" id="VFT97801.1"/>
    </source>
</evidence>
<dbReference type="AlphaFoldDB" id="A0A485LI55"/>
<reference evidence="2" key="2">
    <citation type="submission" date="2019-06" db="EMBL/GenBank/DDBJ databases">
        <title>Genomics analysis of Aphanomyces spp. identifies a new class of oomycete effector associated with host adaptation.</title>
        <authorList>
            <person name="Gaulin E."/>
        </authorList>
    </citation>
    <scope>NUCLEOTIDE SEQUENCE</scope>
    <source>
        <strain evidence="2">CBS 578.67</strain>
    </source>
</reference>
<gene>
    <name evidence="3" type="primary">Aste57867_21127</name>
    <name evidence="2" type="ORF">As57867_021059</name>
    <name evidence="3" type="ORF">ASTE57867_21127</name>
</gene>
<accession>A0A485LI55</accession>
<dbReference type="OrthoDB" id="165838at2759"/>
<keyword evidence="4" id="KW-1185">Reference proteome</keyword>
<dbReference type="InterPro" id="IPR011990">
    <property type="entry name" value="TPR-like_helical_dom_sf"/>
</dbReference>
<protein>
    <submittedName>
        <fullName evidence="3">Aste57867_21127 protein</fullName>
    </submittedName>
</protein>
<proteinExistence type="predicted"/>
<reference evidence="3 4" key="1">
    <citation type="submission" date="2019-03" db="EMBL/GenBank/DDBJ databases">
        <authorList>
            <person name="Gaulin E."/>
            <person name="Dumas B."/>
        </authorList>
    </citation>
    <scope>NUCLEOTIDE SEQUENCE [LARGE SCALE GENOMIC DNA]</scope>
    <source>
        <strain evidence="3">CBS 568.67</strain>
    </source>
</reference>
<dbReference type="EMBL" id="CAADRA010006983">
    <property type="protein sequence ID" value="VFT97801.1"/>
    <property type="molecule type" value="Genomic_DNA"/>
</dbReference>
<dbReference type="Proteomes" id="UP000332933">
    <property type="component" value="Unassembled WGS sequence"/>
</dbReference>
<dbReference type="Gene3D" id="1.25.40.10">
    <property type="entry name" value="Tetratricopeptide repeat domain"/>
    <property type="match status" value="1"/>
</dbReference>
<organism evidence="3 4">
    <name type="scientific">Aphanomyces stellatus</name>
    <dbReference type="NCBI Taxonomy" id="120398"/>
    <lineage>
        <taxon>Eukaryota</taxon>
        <taxon>Sar</taxon>
        <taxon>Stramenopiles</taxon>
        <taxon>Oomycota</taxon>
        <taxon>Saprolegniomycetes</taxon>
        <taxon>Saprolegniales</taxon>
        <taxon>Verrucalvaceae</taxon>
        <taxon>Aphanomyces</taxon>
    </lineage>
</organism>
<dbReference type="SUPFAM" id="SSF48452">
    <property type="entry name" value="TPR-like"/>
    <property type="match status" value="1"/>
</dbReference>
<sequence length="865" mass="96390">MAPFTLAAGGVLWDVSIDEVDTGYMVHAANEGRQCDLHVDRVTVQKFAESRPGEDPKQILSDRIQLCSGEGTCMILQLRPVTSASRRQIPILMPQPNDLTVDEKGSLTHRPQTIDSALPKLANEGRMSRRSSVPTLSSTPLPQLTPKISPPKSPAKSPPSKTTAKFQILTRSSPGKASGWAKLKKMVRRMPVFELEEAMLRDPHDLKLRIDLGLRYSEDRATEMTAVLLLEQASFFSDHSSAGWRFWGTLGDIHYALLARYSRHDYRFGFHLNKCTAAFNKALTFIENASDPGLIAKYATSLFMKGERELPYELLKTLSLTYGTNGSRLDPHAVAHRLFLLFQITLANNIVHEAIAHMTKLIRLAAETPALVPMGYTLNDCELMLARCCQIEGDFLFATNTFARILGDKYGPSSVYSDEQYLAVWHSLATACYTHGHMWLSIEYHTVALTYAKHLALRATVFFRRGLSFFCIGEPIKAEDDYRRARSTYHDAKPEISLHELKKEYQEEFDKLLDTPVADLISQVRRGMGKTTASIKVQRHFRHFMLSKRKKSDASRIVRRFSVGARPQAIHALPPELTKELSDVTLAARSMPEPQPIDPTIAWRESALQSLHALHTSCLELTPSGSKKTAQPHRHAVSFLSPDYDRPDYRRHRSITSYRRLGYSTGDVSCVQHWKAVVQCGRALYPTPGALRRGIAQVKFFHTGVPDAVAICALADSDGQVDEACGKLSDASYRAEIDCICCVFDVLEWMTRPADGDQDLLPGAPEIDPETGKFYVHRIPPSMLGPKSSPKADKALTPSPERDAPVVAQDVFARLKHRQRVKDTSFRIGQVIATHSTADVAAAVAGISSDHRLPPPLQAIPETPK</sequence>
<evidence type="ECO:0000256" key="1">
    <source>
        <dbReference type="SAM" id="MobiDB-lite"/>
    </source>
</evidence>
<dbReference type="EMBL" id="VJMH01006957">
    <property type="protein sequence ID" value="KAF0687156.1"/>
    <property type="molecule type" value="Genomic_DNA"/>
</dbReference>
<feature type="compositionally biased region" description="Low complexity" evidence="1">
    <location>
        <begin position="131"/>
        <end position="147"/>
    </location>
</feature>
<evidence type="ECO:0000313" key="4">
    <source>
        <dbReference type="Proteomes" id="UP000332933"/>
    </source>
</evidence>
<evidence type="ECO:0000313" key="2">
    <source>
        <dbReference type="EMBL" id="KAF0687156.1"/>
    </source>
</evidence>
<feature type="compositionally biased region" description="Basic and acidic residues" evidence="1">
    <location>
        <begin position="790"/>
        <end position="803"/>
    </location>
</feature>
<name>A0A485LI55_9STRA</name>
<feature type="region of interest" description="Disordered" evidence="1">
    <location>
        <begin position="783"/>
        <end position="803"/>
    </location>
</feature>
<feature type="region of interest" description="Disordered" evidence="1">
    <location>
        <begin position="96"/>
        <end position="164"/>
    </location>
</feature>